<feature type="transmembrane region" description="Helical" evidence="12">
    <location>
        <begin position="69"/>
        <end position="87"/>
    </location>
</feature>
<feature type="transmembrane region" description="Helical" evidence="12">
    <location>
        <begin position="37"/>
        <end position="57"/>
    </location>
</feature>
<gene>
    <name evidence="12" type="primary">fluC</name>
    <name evidence="12" type="synonym">crcB</name>
    <name evidence="13" type="ORF">CWE15_02660</name>
</gene>
<evidence type="ECO:0000256" key="5">
    <source>
        <dbReference type="ARBA" id="ARBA00022989"/>
    </source>
</evidence>
<name>A0A432X9J4_9GAMM</name>
<comment type="activity regulation">
    <text evidence="12">Na(+) is not transported, but it plays an essential structural role and its presence is essential for fluoride channel function.</text>
</comment>
<accession>A0A432X9J4</accession>
<dbReference type="OrthoDB" id="9806299at2"/>
<keyword evidence="8 12" id="KW-0472">Membrane</keyword>
<evidence type="ECO:0000256" key="12">
    <source>
        <dbReference type="HAMAP-Rule" id="MF_00454"/>
    </source>
</evidence>
<evidence type="ECO:0000313" key="14">
    <source>
        <dbReference type="Proteomes" id="UP000286976"/>
    </source>
</evidence>
<dbReference type="GO" id="GO:0140114">
    <property type="term" value="P:cellular detoxification of fluoride"/>
    <property type="evidence" value="ECO:0007669"/>
    <property type="project" value="UniProtKB-UniRule"/>
</dbReference>
<evidence type="ECO:0000256" key="6">
    <source>
        <dbReference type="ARBA" id="ARBA00023053"/>
    </source>
</evidence>
<comment type="caution">
    <text evidence="13">The sequence shown here is derived from an EMBL/GenBank/DDBJ whole genome shotgun (WGS) entry which is preliminary data.</text>
</comment>
<feature type="binding site" evidence="12">
    <location>
        <position position="81"/>
    </location>
    <ligand>
        <name>Na(+)</name>
        <dbReference type="ChEBI" id="CHEBI:29101"/>
        <note>structural</note>
    </ligand>
</feature>
<evidence type="ECO:0000256" key="8">
    <source>
        <dbReference type="ARBA" id="ARBA00023136"/>
    </source>
</evidence>
<evidence type="ECO:0000256" key="1">
    <source>
        <dbReference type="ARBA" id="ARBA00004651"/>
    </source>
</evidence>
<dbReference type="GO" id="GO:0005886">
    <property type="term" value="C:plasma membrane"/>
    <property type="evidence" value="ECO:0007669"/>
    <property type="project" value="UniProtKB-SubCell"/>
</dbReference>
<dbReference type="PANTHER" id="PTHR28259:SF1">
    <property type="entry name" value="FLUORIDE EXPORT PROTEIN 1-RELATED"/>
    <property type="match status" value="1"/>
</dbReference>
<keyword evidence="9 12" id="KW-0407">Ion channel</keyword>
<keyword evidence="5 12" id="KW-1133">Transmembrane helix</keyword>
<comment type="catalytic activity">
    <reaction evidence="11">
        <text>fluoride(in) = fluoride(out)</text>
        <dbReference type="Rhea" id="RHEA:76159"/>
        <dbReference type="ChEBI" id="CHEBI:17051"/>
    </reaction>
    <physiologicalReaction direction="left-to-right" evidence="11">
        <dbReference type="Rhea" id="RHEA:76160"/>
    </physiologicalReaction>
</comment>
<evidence type="ECO:0000256" key="4">
    <source>
        <dbReference type="ARBA" id="ARBA00022692"/>
    </source>
</evidence>
<keyword evidence="6 12" id="KW-0915">Sodium</keyword>
<dbReference type="AlphaFoldDB" id="A0A432X9J4"/>
<dbReference type="HAMAP" id="MF_00454">
    <property type="entry name" value="FluC"/>
    <property type="match status" value="1"/>
</dbReference>
<keyword evidence="2 12" id="KW-1003">Cell membrane</keyword>
<dbReference type="PANTHER" id="PTHR28259">
    <property type="entry name" value="FLUORIDE EXPORT PROTEIN 1-RELATED"/>
    <property type="match status" value="1"/>
</dbReference>
<dbReference type="Pfam" id="PF02537">
    <property type="entry name" value="CRCB"/>
    <property type="match status" value="1"/>
</dbReference>
<dbReference type="EMBL" id="PIPQ01000001">
    <property type="protein sequence ID" value="RUO44093.1"/>
    <property type="molecule type" value="Genomic_DNA"/>
</dbReference>
<feature type="binding site" evidence="12">
    <location>
        <position position="78"/>
    </location>
    <ligand>
        <name>Na(+)</name>
        <dbReference type="ChEBI" id="CHEBI:29101"/>
        <note>structural</note>
    </ligand>
</feature>
<dbReference type="Proteomes" id="UP000286976">
    <property type="component" value="Unassembled WGS sequence"/>
</dbReference>
<evidence type="ECO:0000256" key="11">
    <source>
        <dbReference type="ARBA" id="ARBA00035585"/>
    </source>
</evidence>
<dbReference type="RefSeq" id="WP_126756490.1">
    <property type="nucleotide sequence ID" value="NZ_PIPQ01000001.1"/>
</dbReference>
<evidence type="ECO:0000256" key="9">
    <source>
        <dbReference type="ARBA" id="ARBA00023303"/>
    </source>
</evidence>
<organism evidence="13 14">
    <name type="scientific">Aliidiomarina taiwanensis</name>
    <dbReference type="NCBI Taxonomy" id="946228"/>
    <lineage>
        <taxon>Bacteria</taxon>
        <taxon>Pseudomonadati</taxon>
        <taxon>Pseudomonadota</taxon>
        <taxon>Gammaproteobacteria</taxon>
        <taxon>Alteromonadales</taxon>
        <taxon>Idiomarinaceae</taxon>
        <taxon>Aliidiomarina</taxon>
    </lineage>
</organism>
<dbReference type="InterPro" id="IPR003691">
    <property type="entry name" value="FluC"/>
</dbReference>
<reference evidence="13 14" key="1">
    <citation type="journal article" date="2011" name="Front. Microbiol.">
        <title>Genomic signatures of strain selection and enhancement in Bacillus atrophaeus var. globigii, a historical biowarfare simulant.</title>
        <authorList>
            <person name="Gibbons H.S."/>
            <person name="Broomall S.M."/>
            <person name="McNew L.A."/>
            <person name="Daligault H."/>
            <person name="Chapman C."/>
            <person name="Bruce D."/>
            <person name="Karavis M."/>
            <person name="Krepps M."/>
            <person name="McGregor P.A."/>
            <person name="Hong C."/>
            <person name="Park K.H."/>
            <person name="Akmal A."/>
            <person name="Feldman A."/>
            <person name="Lin J.S."/>
            <person name="Chang W.E."/>
            <person name="Higgs B.W."/>
            <person name="Demirev P."/>
            <person name="Lindquist J."/>
            <person name="Liem A."/>
            <person name="Fochler E."/>
            <person name="Read T.D."/>
            <person name="Tapia R."/>
            <person name="Johnson S."/>
            <person name="Bishop-Lilly K.A."/>
            <person name="Detter C."/>
            <person name="Han C."/>
            <person name="Sozhamannan S."/>
            <person name="Rosenzweig C.N."/>
            <person name="Skowronski E.W."/>
        </authorList>
    </citation>
    <scope>NUCLEOTIDE SEQUENCE [LARGE SCALE GENOMIC DNA]</scope>
    <source>
        <strain evidence="13 14">AIT1</strain>
    </source>
</reference>
<evidence type="ECO:0000313" key="13">
    <source>
        <dbReference type="EMBL" id="RUO44093.1"/>
    </source>
</evidence>
<keyword evidence="4 12" id="KW-0812">Transmembrane</keyword>
<keyword evidence="14" id="KW-1185">Reference proteome</keyword>
<evidence type="ECO:0000256" key="2">
    <source>
        <dbReference type="ARBA" id="ARBA00022475"/>
    </source>
</evidence>
<comment type="similarity">
    <text evidence="10 12">Belongs to the fluoride channel Fluc/FEX (TC 1.A.43) family.</text>
</comment>
<feature type="transmembrane region" description="Helical" evidence="12">
    <location>
        <begin position="99"/>
        <end position="124"/>
    </location>
</feature>
<keyword evidence="3" id="KW-0997">Cell inner membrane</keyword>
<proteinExistence type="inferred from homology"/>
<comment type="subcellular location">
    <subcellularLocation>
        <location evidence="1 12">Cell membrane</location>
        <topology evidence="1 12">Multi-pass membrane protein</topology>
    </subcellularLocation>
</comment>
<evidence type="ECO:0000256" key="3">
    <source>
        <dbReference type="ARBA" id="ARBA00022519"/>
    </source>
</evidence>
<dbReference type="GO" id="GO:0062054">
    <property type="term" value="F:fluoride channel activity"/>
    <property type="evidence" value="ECO:0007669"/>
    <property type="project" value="UniProtKB-UniRule"/>
</dbReference>
<keyword evidence="12" id="KW-0813">Transport</keyword>
<comment type="function">
    <text evidence="12">Fluoride-specific ion channel. Important for reducing fluoride concentration in the cell, thus reducing its toxicity.</text>
</comment>
<protein>
    <recommendedName>
        <fullName evidence="12">Fluoride-specific ion channel FluC</fullName>
    </recommendedName>
</protein>
<keyword evidence="7 12" id="KW-0406">Ion transport</keyword>
<sequence>MAINKEAILWVALGGALGASARYGVTLFFQQSGTMGFPFEVVVVNILGSLYLGLVAGLVSQGIWPARRLWLHGAGFAGALTTFSTFATDAVELMLQHEYVHVAGFVLTQVGVGLVLCYTAMRLVMACTKGGSK</sequence>
<keyword evidence="12" id="KW-0479">Metal-binding</keyword>
<evidence type="ECO:0000256" key="7">
    <source>
        <dbReference type="ARBA" id="ARBA00023065"/>
    </source>
</evidence>
<dbReference type="GO" id="GO:0046872">
    <property type="term" value="F:metal ion binding"/>
    <property type="evidence" value="ECO:0007669"/>
    <property type="project" value="UniProtKB-KW"/>
</dbReference>
<evidence type="ECO:0000256" key="10">
    <source>
        <dbReference type="ARBA" id="ARBA00035120"/>
    </source>
</evidence>